<evidence type="ECO:0000256" key="2">
    <source>
        <dbReference type="ARBA" id="ARBA00004236"/>
    </source>
</evidence>
<dbReference type="GO" id="GO:0044781">
    <property type="term" value="P:bacterial-type flagellum organization"/>
    <property type="evidence" value="ECO:0007669"/>
    <property type="project" value="InterPro"/>
</dbReference>
<evidence type="ECO:0000256" key="4">
    <source>
        <dbReference type="ARBA" id="ARBA00022692"/>
    </source>
</evidence>
<evidence type="ECO:0008006" key="12">
    <source>
        <dbReference type="Google" id="ProtNLM"/>
    </source>
</evidence>
<sequence length="133" mass="15181">MSESTINAGIQNFSSIPTESSLYSQIGIAFFSVITIIFVLTWLIKRLGWKRSTKQFIDVKATYNINAKDRIMLVYVDHQLLVVGVTAQQMTLLHTINEQRTEMLFAEPVDVEQQSKNNLFNQILKSVLNSKKV</sequence>
<dbReference type="InterPro" id="IPR052205">
    <property type="entry name" value="FliO/MopB"/>
</dbReference>
<comment type="caution">
    <text evidence="10">The sequence shown here is derived from an EMBL/GenBank/DDBJ whole genome shotgun (WGS) entry which is preliminary data.</text>
</comment>
<evidence type="ECO:0000256" key="3">
    <source>
        <dbReference type="ARBA" id="ARBA00022475"/>
    </source>
</evidence>
<evidence type="ECO:0000256" key="9">
    <source>
        <dbReference type="SAM" id="Phobius"/>
    </source>
</evidence>
<dbReference type="EMBL" id="NASK01000103">
    <property type="protein sequence ID" value="OTQ48376.1"/>
    <property type="molecule type" value="Genomic_DNA"/>
</dbReference>
<evidence type="ECO:0000313" key="11">
    <source>
        <dbReference type="Proteomes" id="UP000194968"/>
    </source>
</evidence>
<dbReference type="AlphaFoldDB" id="A0A242NS94"/>
<protein>
    <recommendedName>
        <fullName evidence="12">Flagellar protein</fullName>
    </recommendedName>
</protein>
<evidence type="ECO:0000313" key="10">
    <source>
        <dbReference type="EMBL" id="OTQ48376.1"/>
    </source>
</evidence>
<dbReference type="GO" id="GO:0005886">
    <property type="term" value="C:plasma membrane"/>
    <property type="evidence" value="ECO:0007669"/>
    <property type="project" value="UniProtKB-SubCell"/>
</dbReference>
<feature type="transmembrane region" description="Helical" evidence="9">
    <location>
        <begin position="22"/>
        <end position="44"/>
    </location>
</feature>
<reference evidence="10 11" key="1">
    <citation type="submission" date="2017-03" db="EMBL/GenBank/DDBJ databases">
        <title>Comparative genomics of honeybee gut symbionts reveal geographically distinct and subgroup specific antibiotic resistance.</title>
        <authorList>
            <person name="Ludvigsen J."/>
            <person name="Porcellato D."/>
            <person name="Labee-Lund T.M."/>
            <person name="Amdam G.V."/>
            <person name="Rudi K."/>
        </authorList>
    </citation>
    <scope>NUCLEOTIDE SEQUENCE [LARGE SCALE GENOMIC DNA]</scope>
    <source>
        <strain evidence="10 11">A-4-12</strain>
    </source>
</reference>
<evidence type="ECO:0000256" key="6">
    <source>
        <dbReference type="ARBA" id="ARBA00023136"/>
    </source>
</evidence>
<evidence type="ECO:0000256" key="5">
    <source>
        <dbReference type="ARBA" id="ARBA00022989"/>
    </source>
</evidence>
<comment type="subcellular location">
    <subcellularLocation>
        <location evidence="1">Bacterial flagellum basal body</location>
    </subcellularLocation>
    <subcellularLocation>
        <location evidence="2">Cell membrane</location>
    </subcellularLocation>
</comment>
<gene>
    <name evidence="10" type="ORF">B6D06_10870</name>
</gene>
<keyword evidence="3" id="KW-1003">Cell membrane</keyword>
<accession>A0A242NS94</accession>
<name>A0A242NS94_9GAMM</name>
<dbReference type="PANTHER" id="PTHR38766">
    <property type="entry name" value="FLAGELLAR PROTEIN FLIO"/>
    <property type="match status" value="1"/>
</dbReference>
<evidence type="ECO:0000256" key="7">
    <source>
        <dbReference type="ARBA" id="ARBA00023143"/>
    </source>
</evidence>
<dbReference type="PANTHER" id="PTHR38766:SF1">
    <property type="entry name" value="FLAGELLAR PROTEIN FLIO"/>
    <property type="match status" value="1"/>
</dbReference>
<keyword evidence="4 9" id="KW-0812">Transmembrane</keyword>
<dbReference type="OrthoDB" id="6897726at2"/>
<keyword evidence="6 9" id="KW-0472">Membrane</keyword>
<dbReference type="Proteomes" id="UP000194968">
    <property type="component" value="Unassembled WGS sequence"/>
</dbReference>
<dbReference type="GO" id="GO:0009425">
    <property type="term" value="C:bacterial-type flagellum basal body"/>
    <property type="evidence" value="ECO:0007669"/>
    <property type="project" value="UniProtKB-SubCell"/>
</dbReference>
<dbReference type="InterPro" id="IPR022781">
    <property type="entry name" value="Flagellar_biosynth_FliO"/>
</dbReference>
<keyword evidence="5 9" id="KW-1133">Transmembrane helix</keyword>
<dbReference type="RefSeq" id="WP_065613536.1">
    <property type="nucleotide sequence ID" value="NZ_LZGQ01000002.1"/>
</dbReference>
<comment type="similarity">
    <text evidence="8">Belongs to the FliO/MopB family.</text>
</comment>
<evidence type="ECO:0000256" key="1">
    <source>
        <dbReference type="ARBA" id="ARBA00004117"/>
    </source>
</evidence>
<evidence type="ECO:0000256" key="8">
    <source>
        <dbReference type="ARBA" id="ARBA00037937"/>
    </source>
</evidence>
<dbReference type="Pfam" id="PF04347">
    <property type="entry name" value="FliO"/>
    <property type="match status" value="1"/>
</dbReference>
<organism evidence="10 11">
    <name type="scientific">Gilliamella apis</name>
    <dbReference type="NCBI Taxonomy" id="1970738"/>
    <lineage>
        <taxon>Bacteria</taxon>
        <taxon>Pseudomonadati</taxon>
        <taxon>Pseudomonadota</taxon>
        <taxon>Gammaproteobacteria</taxon>
        <taxon>Orbales</taxon>
        <taxon>Orbaceae</taxon>
        <taxon>Gilliamella</taxon>
    </lineage>
</organism>
<keyword evidence="7" id="KW-0975">Bacterial flagellum</keyword>
<proteinExistence type="inferred from homology"/>